<accession>L1JGM0</accession>
<keyword evidence="2 3" id="KW-0040">ANK repeat</keyword>
<keyword evidence="1" id="KW-0677">Repeat</keyword>
<dbReference type="PANTHER" id="PTHR24171">
    <property type="entry name" value="ANKYRIN REPEAT DOMAIN-CONTAINING PROTEIN 39-RELATED"/>
    <property type="match status" value="1"/>
</dbReference>
<dbReference type="STRING" id="905079.L1JGM0"/>
<feature type="repeat" description="ANK" evidence="3">
    <location>
        <begin position="121"/>
        <end position="153"/>
    </location>
</feature>
<dbReference type="PANTHER" id="PTHR24171:SF8">
    <property type="entry name" value="BRCA1-ASSOCIATED RING DOMAIN PROTEIN 1"/>
    <property type="match status" value="1"/>
</dbReference>
<dbReference type="PROSITE" id="PS50088">
    <property type="entry name" value="ANK_REPEAT"/>
    <property type="match status" value="2"/>
</dbReference>
<feature type="repeat" description="ANK" evidence="3">
    <location>
        <begin position="59"/>
        <end position="91"/>
    </location>
</feature>
<reference evidence="5" key="3">
    <citation type="submission" date="2016-03" db="UniProtKB">
        <authorList>
            <consortium name="EnsemblProtists"/>
        </authorList>
    </citation>
    <scope>IDENTIFICATION</scope>
</reference>
<dbReference type="RefSeq" id="XP_005834631.1">
    <property type="nucleotide sequence ID" value="XM_005834574.1"/>
</dbReference>
<evidence type="ECO:0000256" key="1">
    <source>
        <dbReference type="ARBA" id="ARBA00022737"/>
    </source>
</evidence>
<proteinExistence type="predicted"/>
<dbReference type="InterPro" id="IPR002110">
    <property type="entry name" value="Ankyrin_rpt"/>
</dbReference>
<reference evidence="6" key="2">
    <citation type="submission" date="2012-11" db="EMBL/GenBank/DDBJ databases">
        <authorList>
            <person name="Kuo A."/>
            <person name="Curtis B.A."/>
            <person name="Tanifuji G."/>
            <person name="Burki F."/>
            <person name="Gruber A."/>
            <person name="Irimia M."/>
            <person name="Maruyama S."/>
            <person name="Arias M.C."/>
            <person name="Ball S.G."/>
            <person name="Gile G.H."/>
            <person name="Hirakawa Y."/>
            <person name="Hopkins J.F."/>
            <person name="Rensing S.A."/>
            <person name="Schmutz J."/>
            <person name="Symeonidi A."/>
            <person name="Elias M."/>
            <person name="Eveleigh R.J."/>
            <person name="Herman E.K."/>
            <person name="Klute M.J."/>
            <person name="Nakayama T."/>
            <person name="Obornik M."/>
            <person name="Reyes-Prieto A."/>
            <person name="Armbrust E.V."/>
            <person name="Aves S.J."/>
            <person name="Beiko R.G."/>
            <person name="Coutinho P."/>
            <person name="Dacks J.B."/>
            <person name="Durnford D.G."/>
            <person name="Fast N.M."/>
            <person name="Green B.R."/>
            <person name="Grisdale C."/>
            <person name="Hempe F."/>
            <person name="Henrissat B."/>
            <person name="Hoppner M.P."/>
            <person name="Ishida K.-I."/>
            <person name="Kim E."/>
            <person name="Koreny L."/>
            <person name="Kroth P.G."/>
            <person name="Liu Y."/>
            <person name="Malik S.-B."/>
            <person name="Maier U.G."/>
            <person name="McRose D."/>
            <person name="Mock T."/>
            <person name="Neilson J.A."/>
            <person name="Onodera N.T."/>
            <person name="Poole A.M."/>
            <person name="Pritham E.J."/>
            <person name="Richards T.A."/>
            <person name="Rocap G."/>
            <person name="Roy S.W."/>
            <person name="Sarai C."/>
            <person name="Schaack S."/>
            <person name="Shirato S."/>
            <person name="Slamovits C.H."/>
            <person name="Spencer D.F."/>
            <person name="Suzuki S."/>
            <person name="Worden A.Z."/>
            <person name="Zauner S."/>
            <person name="Barry K."/>
            <person name="Bell C."/>
            <person name="Bharti A.K."/>
            <person name="Crow J.A."/>
            <person name="Grimwood J."/>
            <person name="Kramer R."/>
            <person name="Lindquist E."/>
            <person name="Lucas S."/>
            <person name="Salamov A."/>
            <person name="McFadden G.I."/>
            <person name="Lane C.E."/>
            <person name="Keeling P.J."/>
            <person name="Gray M.W."/>
            <person name="Grigoriev I.V."/>
            <person name="Archibald J.M."/>
        </authorList>
    </citation>
    <scope>NUCLEOTIDE SEQUENCE</scope>
    <source>
        <strain evidence="6">CCMP2712</strain>
    </source>
</reference>
<organism evidence="4">
    <name type="scientific">Guillardia theta (strain CCMP2712)</name>
    <name type="common">Cryptophyte</name>
    <dbReference type="NCBI Taxonomy" id="905079"/>
    <lineage>
        <taxon>Eukaryota</taxon>
        <taxon>Cryptophyceae</taxon>
        <taxon>Pyrenomonadales</taxon>
        <taxon>Geminigeraceae</taxon>
        <taxon>Guillardia</taxon>
    </lineage>
</organism>
<dbReference type="SUPFAM" id="SSF48403">
    <property type="entry name" value="Ankyrin repeat"/>
    <property type="match status" value="1"/>
</dbReference>
<dbReference type="Pfam" id="PF12796">
    <property type="entry name" value="Ank_2"/>
    <property type="match status" value="1"/>
</dbReference>
<evidence type="ECO:0000256" key="3">
    <source>
        <dbReference type="PROSITE-ProRule" id="PRU00023"/>
    </source>
</evidence>
<dbReference type="GO" id="GO:0085020">
    <property type="term" value="P:protein K6-linked ubiquitination"/>
    <property type="evidence" value="ECO:0007669"/>
    <property type="project" value="TreeGrafter"/>
</dbReference>
<protein>
    <submittedName>
        <fullName evidence="4 5">Uncharacterized protein</fullName>
    </submittedName>
</protein>
<feature type="non-terminal residue" evidence="4">
    <location>
        <position position="197"/>
    </location>
</feature>
<name>L1JGM0_GUITC</name>
<dbReference type="PROSITE" id="PS50297">
    <property type="entry name" value="ANK_REP_REGION"/>
    <property type="match status" value="2"/>
</dbReference>
<keyword evidence="6" id="KW-1185">Reference proteome</keyword>
<dbReference type="Gene3D" id="1.25.40.20">
    <property type="entry name" value="Ankyrin repeat-containing domain"/>
    <property type="match status" value="2"/>
</dbReference>
<dbReference type="EMBL" id="JH992989">
    <property type="protein sequence ID" value="EKX47651.1"/>
    <property type="molecule type" value="Genomic_DNA"/>
</dbReference>
<sequence length="197" mass="21767">MFEPNSSETHQKRREEERYLTQLHVAARDGSTEFAKQLIHMGETKDFGNSGIVNRQDKNGAAALHYAAFYARTDMLEFLLKHGAKVNIQDSNGKSPLHSAGHEACKMLVERKARLNVRDKAGWTPLHAAAAVDDAKTARLLIKMQADIDAPSNLGWAPIHVAARYDSQSVISALIAAECNVLLRTNDLHLALELSLD</sequence>
<dbReference type="OMA" id="YINETHF"/>
<dbReference type="Pfam" id="PF00023">
    <property type="entry name" value="Ank"/>
    <property type="match status" value="2"/>
</dbReference>
<dbReference type="Proteomes" id="UP000011087">
    <property type="component" value="Unassembled WGS sequence"/>
</dbReference>
<dbReference type="GO" id="GO:0004842">
    <property type="term" value="F:ubiquitin-protein transferase activity"/>
    <property type="evidence" value="ECO:0007669"/>
    <property type="project" value="TreeGrafter"/>
</dbReference>
<dbReference type="KEGG" id="gtt:GUITHDRAFT_69405"/>
<evidence type="ECO:0000256" key="2">
    <source>
        <dbReference type="ARBA" id="ARBA00023043"/>
    </source>
</evidence>
<evidence type="ECO:0000313" key="6">
    <source>
        <dbReference type="Proteomes" id="UP000011087"/>
    </source>
</evidence>
<dbReference type="eggNOG" id="KOG4177">
    <property type="taxonomic scope" value="Eukaryota"/>
</dbReference>
<dbReference type="OrthoDB" id="194358at2759"/>
<reference evidence="4 6" key="1">
    <citation type="journal article" date="2012" name="Nature">
        <title>Algal genomes reveal evolutionary mosaicism and the fate of nucleomorphs.</title>
        <authorList>
            <consortium name="DOE Joint Genome Institute"/>
            <person name="Curtis B.A."/>
            <person name="Tanifuji G."/>
            <person name="Burki F."/>
            <person name="Gruber A."/>
            <person name="Irimia M."/>
            <person name="Maruyama S."/>
            <person name="Arias M.C."/>
            <person name="Ball S.G."/>
            <person name="Gile G.H."/>
            <person name="Hirakawa Y."/>
            <person name="Hopkins J.F."/>
            <person name="Kuo A."/>
            <person name="Rensing S.A."/>
            <person name="Schmutz J."/>
            <person name="Symeonidi A."/>
            <person name="Elias M."/>
            <person name="Eveleigh R.J."/>
            <person name="Herman E.K."/>
            <person name="Klute M.J."/>
            <person name="Nakayama T."/>
            <person name="Obornik M."/>
            <person name="Reyes-Prieto A."/>
            <person name="Armbrust E.V."/>
            <person name="Aves S.J."/>
            <person name="Beiko R.G."/>
            <person name="Coutinho P."/>
            <person name="Dacks J.B."/>
            <person name="Durnford D.G."/>
            <person name="Fast N.M."/>
            <person name="Green B.R."/>
            <person name="Grisdale C.J."/>
            <person name="Hempel F."/>
            <person name="Henrissat B."/>
            <person name="Hoppner M.P."/>
            <person name="Ishida K."/>
            <person name="Kim E."/>
            <person name="Koreny L."/>
            <person name="Kroth P.G."/>
            <person name="Liu Y."/>
            <person name="Malik S.B."/>
            <person name="Maier U.G."/>
            <person name="McRose D."/>
            <person name="Mock T."/>
            <person name="Neilson J.A."/>
            <person name="Onodera N.T."/>
            <person name="Poole A.M."/>
            <person name="Pritham E.J."/>
            <person name="Richards T.A."/>
            <person name="Rocap G."/>
            <person name="Roy S.W."/>
            <person name="Sarai C."/>
            <person name="Schaack S."/>
            <person name="Shirato S."/>
            <person name="Slamovits C.H."/>
            <person name="Spencer D.F."/>
            <person name="Suzuki S."/>
            <person name="Worden A.Z."/>
            <person name="Zauner S."/>
            <person name="Barry K."/>
            <person name="Bell C."/>
            <person name="Bharti A.K."/>
            <person name="Crow J.A."/>
            <person name="Grimwood J."/>
            <person name="Kramer R."/>
            <person name="Lindquist E."/>
            <person name="Lucas S."/>
            <person name="Salamov A."/>
            <person name="McFadden G.I."/>
            <person name="Lane C.E."/>
            <person name="Keeling P.J."/>
            <person name="Gray M.W."/>
            <person name="Grigoriev I.V."/>
            <person name="Archibald J.M."/>
        </authorList>
    </citation>
    <scope>NUCLEOTIDE SEQUENCE</scope>
    <source>
        <strain evidence="4 6">CCMP2712</strain>
    </source>
</reference>
<dbReference type="HOGENOM" id="CLU_000134_18_0_1"/>
<evidence type="ECO:0000313" key="4">
    <source>
        <dbReference type="EMBL" id="EKX47651.1"/>
    </source>
</evidence>
<dbReference type="AlphaFoldDB" id="L1JGM0"/>
<evidence type="ECO:0000313" key="5">
    <source>
        <dbReference type="EnsemblProtists" id="EKX47651"/>
    </source>
</evidence>
<gene>
    <name evidence="4" type="ORF">GUITHDRAFT_69405</name>
</gene>
<dbReference type="EnsemblProtists" id="EKX47651">
    <property type="protein sequence ID" value="EKX47651"/>
    <property type="gene ID" value="GUITHDRAFT_69405"/>
</dbReference>
<dbReference type="InterPro" id="IPR036770">
    <property type="entry name" value="Ankyrin_rpt-contain_sf"/>
</dbReference>
<dbReference type="PaxDb" id="55529-EKX47651"/>
<dbReference type="GeneID" id="17304203"/>
<dbReference type="SMART" id="SM00248">
    <property type="entry name" value="ANK"/>
    <property type="match status" value="5"/>
</dbReference>